<comment type="caution">
    <text evidence="1">The sequence shown here is derived from an EMBL/GenBank/DDBJ whole genome shotgun (WGS) entry which is preliminary data.</text>
</comment>
<proteinExistence type="predicted"/>
<reference evidence="1 2" key="1">
    <citation type="journal article" date="2018" name="Nat. Genet.">
        <title>The Rosa genome provides new insights in the design of modern roses.</title>
        <authorList>
            <person name="Bendahmane M."/>
        </authorList>
    </citation>
    <scope>NUCLEOTIDE SEQUENCE [LARGE SCALE GENOMIC DNA]</scope>
    <source>
        <strain evidence="2">cv. Old Blush</strain>
    </source>
</reference>
<protein>
    <submittedName>
        <fullName evidence="1">Uncharacterized protein</fullName>
    </submittedName>
</protein>
<sequence length="58" mass="7016">MEIEAPTFLRSLIVQLQKFWMGRRELRMKLGNWDTASTQKVRIRKKSFKKSCRQESSR</sequence>
<dbReference type="Gramene" id="PRQ28478">
    <property type="protein sequence ID" value="PRQ28478"/>
    <property type="gene ID" value="RchiOBHm_Chr5g0003471"/>
</dbReference>
<keyword evidence="2" id="KW-1185">Reference proteome</keyword>
<dbReference type="AlphaFoldDB" id="A0A2P6Q2R3"/>
<name>A0A2P6Q2R3_ROSCH</name>
<dbReference type="Proteomes" id="UP000238479">
    <property type="component" value="Chromosome 5"/>
</dbReference>
<dbReference type="EMBL" id="PDCK01000043">
    <property type="protein sequence ID" value="PRQ28478.1"/>
    <property type="molecule type" value="Genomic_DNA"/>
</dbReference>
<evidence type="ECO:0000313" key="2">
    <source>
        <dbReference type="Proteomes" id="UP000238479"/>
    </source>
</evidence>
<accession>A0A2P6Q2R3</accession>
<evidence type="ECO:0000313" key="1">
    <source>
        <dbReference type="EMBL" id="PRQ28478.1"/>
    </source>
</evidence>
<organism evidence="1 2">
    <name type="scientific">Rosa chinensis</name>
    <name type="common">China rose</name>
    <dbReference type="NCBI Taxonomy" id="74649"/>
    <lineage>
        <taxon>Eukaryota</taxon>
        <taxon>Viridiplantae</taxon>
        <taxon>Streptophyta</taxon>
        <taxon>Embryophyta</taxon>
        <taxon>Tracheophyta</taxon>
        <taxon>Spermatophyta</taxon>
        <taxon>Magnoliopsida</taxon>
        <taxon>eudicotyledons</taxon>
        <taxon>Gunneridae</taxon>
        <taxon>Pentapetalae</taxon>
        <taxon>rosids</taxon>
        <taxon>fabids</taxon>
        <taxon>Rosales</taxon>
        <taxon>Rosaceae</taxon>
        <taxon>Rosoideae</taxon>
        <taxon>Rosoideae incertae sedis</taxon>
        <taxon>Rosa</taxon>
    </lineage>
</organism>
<gene>
    <name evidence="1" type="ORF">RchiOBHm_Chr5g0003471</name>
</gene>